<accession>A0A562LJS0</accession>
<dbReference type="AlphaFoldDB" id="A0A562LJS0"/>
<comment type="caution">
    <text evidence="2">The sequence shown here is derived from an EMBL/GenBank/DDBJ whole genome shotgun (WGS) entry which is preliminary data.</text>
</comment>
<reference evidence="2 3" key="1">
    <citation type="journal article" date="2015" name="Stand. Genomic Sci.">
        <title>Genomic Encyclopedia of Bacterial and Archaeal Type Strains, Phase III: the genomes of soil and plant-associated and newly described type strains.</title>
        <authorList>
            <person name="Whitman W.B."/>
            <person name="Woyke T."/>
            <person name="Klenk H.P."/>
            <person name="Zhou Y."/>
            <person name="Lilburn T.G."/>
            <person name="Beck B.J."/>
            <person name="De Vos P."/>
            <person name="Vandamme P."/>
            <person name="Eisen J.A."/>
            <person name="Garrity G."/>
            <person name="Hugenholtz P."/>
            <person name="Kyrpides N.C."/>
        </authorList>
    </citation>
    <scope>NUCLEOTIDE SEQUENCE [LARGE SCALE GENOMIC DNA]</scope>
    <source>
        <strain evidence="2 3">CGMCC 1.10947</strain>
    </source>
</reference>
<evidence type="ECO:0000313" key="3">
    <source>
        <dbReference type="Proteomes" id="UP000317176"/>
    </source>
</evidence>
<proteinExistence type="predicted"/>
<dbReference type="EMBL" id="VLKL01000004">
    <property type="protein sequence ID" value="TWI07874.1"/>
    <property type="molecule type" value="Genomic_DNA"/>
</dbReference>
<organism evidence="2 3">
    <name type="scientific">Bradyrhizobium daqingense</name>
    <dbReference type="NCBI Taxonomy" id="993502"/>
    <lineage>
        <taxon>Bacteria</taxon>
        <taxon>Pseudomonadati</taxon>
        <taxon>Pseudomonadota</taxon>
        <taxon>Alphaproteobacteria</taxon>
        <taxon>Hyphomicrobiales</taxon>
        <taxon>Nitrobacteraceae</taxon>
        <taxon>Bradyrhizobium</taxon>
    </lineage>
</organism>
<name>A0A562LJS0_9BRAD</name>
<feature type="chain" id="PRO_5022216200" evidence="1">
    <location>
        <begin position="20"/>
        <end position="254"/>
    </location>
</feature>
<evidence type="ECO:0000256" key="1">
    <source>
        <dbReference type="SAM" id="SignalP"/>
    </source>
</evidence>
<gene>
    <name evidence="2" type="ORF">IQ17_02231</name>
</gene>
<dbReference type="Proteomes" id="UP000317176">
    <property type="component" value="Unassembled WGS sequence"/>
</dbReference>
<feature type="signal peptide" evidence="1">
    <location>
        <begin position="1"/>
        <end position="19"/>
    </location>
</feature>
<keyword evidence="1" id="KW-0732">Signal</keyword>
<protein>
    <submittedName>
        <fullName evidence="2">Uncharacterized protein</fullName>
    </submittedName>
</protein>
<evidence type="ECO:0000313" key="2">
    <source>
        <dbReference type="EMBL" id="TWI07874.1"/>
    </source>
</evidence>
<keyword evidence="3" id="KW-1185">Reference proteome</keyword>
<sequence>MRILITLLGLISFGANAFATTMECKLTPTGEVLVKFLNPEWKPGQWNKDCPPFPVQEARSIGVAHCETHDTGARAITFSTGATASIAPRQSIGNLCDGRMRTGWSLTPTTPACSRADPNCGRGGPANVPKARGHIEDEETVWSGWMDLPPCTRVGSYKDDYGNTWPKGGLESARQTLTGKVTADVSAPAEVWNEVQSKIRSCGETAAAAAGLAGLMSNGAAAWATFQTAMKACMAGYAPHIASMRLSVDSHCEW</sequence>